<dbReference type="InterPro" id="IPR002656">
    <property type="entry name" value="Acyl_transf_3_dom"/>
</dbReference>
<proteinExistence type="predicted"/>
<keyword evidence="3" id="KW-0808">Transferase</keyword>
<dbReference type="EC" id="2.3.-.-" evidence="3"/>
<dbReference type="GO" id="GO:0016746">
    <property type="term" value="F:acyltransferase activity"/>
    <property type="evidence" value="ECO:0007669"/>
    <property type="project" value="UniProtKB-KW"/>
</dbReference>
<keyword evidence="1" id="KW-0472">Membrane</keyword>
<dbReference type="PANTHER" id="PTHR23028">
    <property type="entry name" value="ACETYLTRANSFERASE"/>
    <property type="match status" value="1"/>
</dbReference>
<evidence type="ECO:0000256" key="1">
    <source>
        <dbReference type="SAM" id="Phobius"/>
    </source>
</evidence>
<feature type="transmembrane region" description="Helical" evidence="1">
    <location>
        <begin position="376"/>
        <end position="397"/>
    </location>
</feature>
<evidence type="ECO:0000259" key="2">
    <source>
        <dbReference type="Pfam" id="PF01757"/>
    </source>
</evidence>
<feature type="transmembrane region" description="Helical" evidence="1">
    <location>
        <begin position="325"/>
        <end position="344"/>
    </location>
</feature>
<feature type="transmembrane region" description="Helical" evidence="1">
    <location>
        <begin position="264"/>
        <end position="283"/>
    </location>
</feature>
<feature type="transmembrane region" description="Helical" evidence="1">
    <location>
        <begin position="236"/>
        <end position="252"/>
    </location>
</feature>
<sequence>MKIEKIEPGAGLPSSETAAPRKKSFSALNWLRFLAALYIVLFHTLKIYPSIQHTWFKAALSLGNMATSVFFVLSGFLLTYAYVVQKNGRKVDRRSFMIARFSSLYPLHIAGLLLSLIPISLMLVTKGGVTVPTEVSGTAVRMLGHGEFIAGLLMNILLLNAWNPFYMSFNYPSWSLSALGCYYLLFPVIAPKIYRMKNPIMGLVVLAVLFAIPGAVADLLGRTDVFTDGLLHRNPIVRFPLFVAGIMLCVHYSRSTVMGTPRQVALLGAVVLATVVFGIWLQYHEVHLHLIKNGMYYPASLAVIWLCVCLRPTQNARVRYWGERLGAASLPIFLLHGPTFQMFLPVEKVVMGIVNSPDWRVSSIIAAGRDVEPSVAFFWVYLIGLIVLCVYVQERLVAPLQVWIRNRFAARKAPEPVVAESRSGTA</sequence>
<organism evidence="3 4">
    <name type="scientific">[Empedobacter] haloabium</name>
    <dbReference type="NCBI Taxonomy" id="592317"/>
    <lineage>
        <taxon>Bacteria</taxon>
        <taxon>Pseudomonadati</taxon>
        <taxon>Pseudomonadota</taxon>
        <taxon>Betaproteobacteria</taxon>
        <taxon>Burkholderiales</taxon>
        <taxon>Oxalobacteraceae</taxon>
        <taxon>Telluria group</taxon>
        <taxon>Telluria group incertae sedis</taxon>
    </lineage>
</organism>
<dbReference type="InterPro" id="IPR050879">
    <property type="entry name" value="Acyltransferase_3"/>
</dbReference>
<dbReference type="EMBL" id="CP136508">
    <property type="protein sequence ID" value="WUR14082.1"/>
    <property type="molecule type" value="Genomic_DNA"/>
</dbReference>
<feature type="transmembrane region" description="Helical" evidence="1">
    <location>
        <begin position="165"/>
        <end position="186"/>
    </location>
</feature>
<keyword evidence="1" id="KW-1133">Transmembrane helix</keyword>
<feature type="transmembrane region" description="Helical" evidence="1">
    <location>
        <begin position="295"/>
        <end position="313"/>
    </location>
</feature>
<feature type="transmembrane region" description="Helical" evidence="1">
    <location>
        <begin position="198"/>
        <end position="216"/>
    </location>
</feature>
<evidence type="ECO:0000313" key="4">
    <source>
        <dbReference type="Proteomes" id="UP000321323"/>
    </source>
</evidence>
<feature type="transmembrane region" description="Helical" evidence="1">
    <location>
        <begin position="60"/>
        <end position="83"/>
    </location>
</feature>
<feature type="transmembrane region" description="Helical" evidence="1">
    <location>
        <begin position="30"/>
        <end position="48"/>
    </location>
</feature>
<keyword evidence="4" id="KW-1185">Reference proteome</keyword>
<feature type="transmembrane region" description="Helical" evidence="1">
    <location>
        <begin position="104"/>
        <end position="124"/>
    </location>
</feature>
<dbReference type="Pfam" id="PF01757">
    <property type="entry name" value="Acyl_transf_3"/>
    <property type="match status" value="1"/>
</dbReference>
<evidence type="ECO:0000313" key="3">
    <source>
        <dbReference type="EMBL" id="WUR14082.1"/>
    </source>
</evidence>
<keyword evidence="1" id="KW-0812">Transmembrane</keyword>
<gene>
    <name evidence="3" type="ORF">E7V67_002960</name>
</gene>
<dbReference type="Proteomes" id="UP000321323">
    <property type="component" value="Chromosome"/>
</dbReference>
<accession>A0ABZ1UN29</accession>
<feature type="domain" description="Acyltransferase 3" evidence="2">
    <location>
        <begin position="27"/>
        <end position="391"/>
    </location>
</feature>
<name>A0ABZ1UN29_9BURK</name>
<keyword evidence="3" id="KW-0012">Acyltransferase</keyword>
<reference evidence="3 4" key="1">
    <citation type="journal article" date="2019" name="Int. J. Syst. Evol. Microbiol.">
        <title>The Draft Whole-Genome Sequence of the Antibiotic Producer Empedobacter haloabium ATCC 31962 Provides Indications for Its Taxonomic Reclassification.</title>
        <authorList>
            <person name="Miess H."/>
            <person name="Arlt P."/>
            <person name="Apel A.K."/>
            <person name="Weber T."/>
            <person name="Nieselt K."/>
            <person name="Hanssen F."/>
            <person name="Czemmel S."/>
            <person name="Nahnsen S."/>
            <person name="Gross H."/>
        </authorList>
    </citation>
    <scope>NUCLEOTIDE SEQUENCE [LARGE SCALE GENOMIC DNA]</scope>
    <source>
        <strain evidence="3 4">ATCC 31962</strain>
    </source>
</reference>
<dbReference type="PANTHER" id="PTHR23028:SF53">
    <property type="entry name" value="ACYL_TRANSF_3 DOMAIN-CONTAINING PROTEIN"/>
    <property type="match status" value="1"/>
</dbReference>
<protein>
    <submittedName>
        <fullName evidence="3">Acyltransferase</fullName>
        <ecNumber evidence="3">2.3.-.-</ecNumber>
    </submittedName>
</protein>